<reference evidence="8 9" key="1">
    <citation type="submission" date="2016-06" db="EMBL/GenBank/DDBJ databases">
        <authorList>
            <person name="Kjaerup R.B."/>
            <person name="Dalgaard T.S."/>
            <person name="Juul-Madsen H.R."/>
        </authorList>
    </citation>
    <scope>NUCLEOTIDE SEQUENCE [LARGE SCALE GENOMIC DNA]</scope>
    <source>
        <strain evidence="8 9">DSM 44871</strain>
    </source>
</reference>
<evidence type="ECO:0000256" key="4">
    <source>
        <dbReference type="ARBA" id="ARBA00022840"/>
    </source>
</evidence>
<accession>A0A1C4WF65</accession>
<evidence type="ECO:0000313" key="8">
    <source>
        <dbReference type="EMBL" id="SCE94769.1"/>
    </source>
</evidence>
<dbReference type="SMART" id="SM00220">
    <property type="entry name" value="S_TKc"/>
    <property type="match status" value="1"/>
</dbReference>
<dbReference type="PROSITE" id="PS50011">
    <property type="entry name" value="PROTEIN_KINASE_DOM"/>
    <property type="match status" value="1"/>
</dbReference>
<proteinExistence type="predicted"/>
<dbReference type="Proteomes" id="UP000198864">
    <property type="component" value="Unassembled WGS sequence"/>
</dbReference>
<dbReference type="GO" id="GO:0004674">
    <property type="term" value="F:protein serine/threonine kinase activity"/>
    <property type="evidence" value="ECO:0007669"/>
    <property type="project" value="UniProtKB-KW"/>
</dbReference>
<dbReference type="SUPFAM" id="SSF56112">
    <property type="entry name" value="Protein kinase-like (PK-like)"/>
    <property type="match status" value="1"/>
</dbReference>
<feature type="region of interest" description="Disordered" evidence="6">
    <location>
        <begin position="300"/>
        <end position="343"/>
    </location>
</feature>
<evidence type="ECO:0000256" key="5">
    <source>
        <dbReference type="PROSITE-ProRule" id="PRU10141"/>
    </source>
</evidence>
<evidence type="ECO:0000256" key="1">
    <source>
        <dbReference type="ARBA" id="ARBA00022679"/>
    </source>
</evidence>
<dbReference type="EMBL" id="FMCR01000002">
    <property type="protein sequence ID" value="SCE94769.1"/>
    <property type="molecule type" value="Genomic_DNA"/>
</dbReference>
<dbReference type="PANTHER" id="PTHR43289:SF30">
    <property type="entry name" value="NON-SPECIFIC SERINE_THREONINE PROTEIN KINASE"/>
    <property type="match status" value="1"/>
</dbReference>
<evidence type="ECO:0000259" key="7">
    <source>
        <dbReference type="PROSITE" id="PS50011"/>
    </source>
</evidence>
<dbReference type="Gene3D" id="1.25.40.10">
    <property type="entry name" value="Tetratricopeptide repeat domain"/>
    <property type="match status" value="1"/>
</dbReference>
<evidence type="ECO:0000256" key="3">
    <source>
        <dbReference type="ARBA" id="ARBA00022777"/>
    </source>
</evidence>
<keyword evidence="4 5" id="KW-0067">ATP-binding</keyword>
<sequence length="538" mass="58547">MSDVIPAEEWVFADRYRVDAPIGTGGMGAVWSGYDRHLDRRVAIKLMRNTPGPAATFGSAERAAFNEAAEADRERFLREIRTTARLELPGIPAVYDFGVEDSTGRIYLVMQLVYGQTLEDLIASRNYGADPWPITWAAAITAQVAATLVDVHRVDVVHRDIKPSNLMVTDGGVVKVLDFGVAILRGASALPRLTQVGLTVGSPPYMPPEQALGNPVGPASDVYALGCVLYEALTGRVPFVETTSRSYQDHHVNTPAPWARAWRADVPSDLENLIARMLAKRPADRPTAEDVYETLLPIAAQPGHAGPGGNRDPRRPFLRPLAPAPRQRGAAPAPKPTSATSAPLSIDEAIEIQQRVGDLVQDSQFQQAIDLLDEAVGRASAEPALKLEMQVALASTLWFADEFSRVAAVLDEILPKVDGGDDLTVLYYYSGVSHAEIGNIDEAVKQLTEFLVLAEPYDPLHRDATYRLGMMLPAVGRTSEGLQHLEALRPVLVAEYGPDSVHVSTLDRRIAQIRRGPDLLRNSGNGKAASDDVDRRRD</sequence>
<dbReference type="AlphaFoldDB" id="A0A1C4WF65"/>
<feature type="compositionally biased region" description="Basic and acidic residues" evidence="6">
    <location>
        <begin position="529"/>
        <end position="538"/>
    </location>
</feature>
<dbReference type="SUPFAM" id="SSF48452">
    <property type="entry name" value="TPR-like"/>
    <property type="match status" value="1"/>
</dbReference>
<evidence type="ECO:0000313" key="9">
    <source>
        <dbReference type="Proteomes" id="UP000198864"/>
    </source>
</evidence>
<protein>
    <submittedName>
        <fullName evidence="8">Serine/threonine protein kinase</fullName>
    </submittedName>
</protein>
<dbReference type="InterPro" id="IPR011990">
    <property type="entry name" value="TPR-like_helical_dom_sf"/>
</dbReference>
<keyword evidence="2 5" id="KW-0547">Nucleotide-binding</keyword>
<evidence type="ECO:0000256" key="6">
    <source>
        <dbReference type="SAM" id="MobiDB-lite"/>
    </source>
</evidence>
<keyword evidence="1" id="KW-0808">Transferase</keyword>
<dbReference type="STRING" id="285676.GA0070561_2646"/>
<dbReference type="PANTHER" id="PTHR43289">
    <property type="entry name" value="MITOGEN-ACTIVATED PROTEIN KINASE KINASE KINASE 20-RELATED"/>
    <property type="match status" value="1"/>
</dbReference>
<feature type="region of interest" description="Disordered" evidence="6">
    <location>
        <begin position="517"/>
        <end position="538"/>
    </location>
</feature>
<dbReference type="InterPro" id="IPR008271">
    <property type="entry name" value="Ser/Thr_kinase_AS"/>
</dbReference>
<gene>
    <name evidence="8" type="ORF">GA0070561_2646</name>
</gene>
<feature type="binding site" evidence="5">
    <location>
        <position position="45"/>
    </location>
    <ligand>
        <name>ATP</name>
        <dbReference type="ChEBI" id="CHEBI:30616"/>
    </ligand>
</feature>
<dbReference type="InterPro" id="IPR011009">
    <property type="entry name" value="Kinase-like_dom_sf"/>
</dbReference>
<dbReference type="CDD" id="cd14014">
    <property type="entry name" value="STKc_PknB_like"/>
    <property type="match status" value="1"/>
</dbReference>
<name>A0A1C4WF65_9ACTN</name>
<dbReference type="Gene3D" id="3.30.200.20">
    <property type="entry name" value="Phosphorylase Kinase, domain 1"/>
    <property type="match status" value="1"/>
</dbReference>
<keyword evidence="3 8" id="KW-0418">Kinase</keyword>
<dbReference type="RefSeq" id="WP_091399418.1">
    <property type="nucleotide sequence ID" value="NZ_FMCR01000002.1"/>
</dbReference>
<dbReference type="InterPro" id="IPR000719">
    <property type="entry name" value="Prot_kinase_dom"/>
</dbReference>
<dbReference type="PROSITE" id="PS00107">
    <property type="entry name" value="PROTEIN_KINASE_ATP"/>
    <property type="match status" value="1"/>
</dbReference>
<dbReference type="Gene3D" id="1.10.510.10">
    <property type="entry name" value="Transferase(Phosphotransferase) domain 1"/>
    <property type="match status" value="1"/>
</dbReference>
<dbReference type="PROSITE" id="PS00108">
    <property type="entry name" value="PROTEIN_KINASE_ST"/>
    <property type="match status" value="1"/>
</dbReference>
<dbReference type="InterPro" id="IPR017441">
    <property type="entry name" value="Protein_kinase_ATP_BS"/>
</dbReference>
<dbReference type="GO" id="GO:0005524">
    <property type="term" value="F:ATP binding"/>
    <property type="evidence" value="ECO:0007669"/>
    <property type="project" value="UniProtKB-UniRule"/>
</dbReference>
<organism evidence="8 9">
    <name type="scientific">Micromonospora saelicesensis</name>
    <dbReference type="NCBI Taxonomy" id="285676"/>
    <lineage>
        <taxon>Bacteria</taxon>
        <taxon>Bacillati</taxon>
        <taxon>Actinomycetota</taxon>
        <taxon>Actinomycetes</taxon>
        <taxon>Micromonosporales</taxon>
        <taxon>Micromonosporaceae</taxon>
        <taxon>Micromonospora</taxon>
    </lineage>
</organism>
<feature type="compositionally biased region" description="Low complexity" evidence="6">
    <location>
        <begin position="318"/>
        <end position="343"/>
    </location>
</feature>
<feature type="domain" description="Protein kinase" evidence="7">
    <location>
        <begin position="16"/>
        <end position="318"/>
    </location>
</feature>
<dbReference type="Pfam" id="PF00069">
    <property type="entry name" value="Pkinase"/>
    <property type="match status" value="1"/>
</dbReference>
<evidence type="ECO:0000256" key="2">
    <source>
        <dbReference type="ARBA" id="ARBA00022741"/>
    </source>
</evidence>
<keyword evidence="8" id="KW-0723">Serine/threonine-protein kinase</keyword>